<dbReference type="PANTHER" id="PTHR40078">
    <property type="entry name" value="INTEGRAL MEMBRANE PROTEIN-RELATED"/>
    <property type="match status" value="1"/>
</dbReference>
<proteinExistence type="predicted"/>
<feature type="transmembrane region" description="Helical" evidence="1">
    <location>
        <begin position="184"/>
        <end position="202"/>
    </location>
</feature>
<keyword evidence="3" id="KW-1185">Reference proteome</keyword>
<reference evidence="2 3" key="2">
    <citation type="submission" date="2023-06" db="EMBL/GenBank/DDBJ databases">
        <authorList>
            <person name="Zeman M."/>
            <person name="Kubasova T."/>
            <person name="Jahodarova E."/>
            <person name="Nykrynova M."/>
            <person name="Rychlik I."/>
        </authorList>
    </citation>
    <scope>NUCLEOTIDE SEQUENCE [LARGE SCALE GENOMIC DNA]</scope>
    <source>
        <strain evidence="2 3">ET341</strain>
    </source>
</reference>
<feature type="transmembrane region" description="Helical" evidence="1">
    <location>
        <begin position="111"/>
        <end position="137"/>
    </location>
</feature>
<dbReference type="RefSeq" id="WP_289527551.1">
    <property type="nucleotide sequence ID" value="NZ_JAUDCK010000013.1"/>
</dbReference>
<keyword evidence="1" id="KW-1133">Transmembrane helix</keyword>
<dbReference type="Proteomes" id="UP001529275">
    <property type="component" value="Unassembled WGS sequence"/>
</dbReference>
<protein>
    <submittedName>
        <fullName evidence="2">DUF6198 family protein</fullName>
    </submittedName>
</protein>
<accession>A0ABT7UHS3</accession>
<reference evidence="3" key="1">
    <citation type="submission" date="2023-06" db="EMBL/GenBank/DDBJ databases">
        <title>Identification and characterization of horizontal gene transfer across gut microbiota members of farm animals based on homology search.</title>
        <authorList>
            <person name="Zeman M."/>
            <person name="Kubasova T."/>
            <person name="Jahodarova E."/>
            <person name="Nykrynova M."/>
            <person name="Rychlik I."/>
        </authorList>
    </citation>
    <scope>NUCLEOTIDE SEQUENCE [LARGE SCALE GENOMIC DNA]</scope>
    <source>
        <strain evidence="3">ET341</strain>
    </source>
</reference>
<evidence type="ECO:0000256" key="1">
    <source>
        <dbReference type="SAM" id="Phobius"/>
    </source>
</evidence>
<dbReference type="InterPro" id="IPR038750">
    <property type="entry name" value="YczE/YyaS-like"/>
</dbReference>
<comment type="caution">
    <text evidence="2">The sequence shown here is derived from an EMBL/GenBank/DDBJ whole genome shotgun (WGS) entry which is preliminary data.</text>
</comment>
<sequence>MNRNIKRYIIIVLGFIITGTGSALTLKAGIGVGAWDALAKSTSDLIGIEVGTAGILFNSSCVLGQILILRKQFRLRQLLQIPFSILLGTVINFMVYHILTFPFDSFGGGIVLYLCASTLAAFGVSIVMLLDEVTFALEGFCMALTKLLPFKFSTIRQAVDVISILMIIGLTLSAHISWSIGVGTILGMLTFGPTLGIFMKLFKPILKKYQLLNYE</sequence>
<keyword evidence="1" id="KW-0472">Membrane</keyword>
<dbReference type="EMBL" id="JAUDCK010000013">
    <property type="protein sequence ID" value="MDM8195693.1"/>
    <property type="molecule type" value="Genomic_DNA"/>
</dbReference>
<feature type="transmembrane region" description="Helical" evidence="1">
    <location>
        <begin position="7"/>
        <end position="26"/>
    </location>
</feature>
<evidence type="ECO:0000313" key="3">
    <source>
        <dbReference type="Proteomes" id="UP001529275"/>
    </source>
</evidence>
<name>A0ABT7UHS3_9FIRM</name>
<keyword evidence="1" id="KW-0812">Transmembrane</keyword>
<feature type="transmembrane region" description="Helical" evidence="1">
    <location>
        <begin position="81"/>
        <end position="99"/>
    </location>
</feature>
<feature type="transmembrane region" description="Helical" evidence="1">
    <location>
        <begin position="158"/>
        <end position="178"/>
    </location>
</feature>
<dbReference type="PANTHER" id="PTHR40078:SF1">
    <property type="entry name" value="INTEGRAL MEMBRANE PROTEIN"/>
    <property type="match status" value="1"/>
</dbReference>
<gene>
    <name evidence="2" type="ORF">QUV98_05120</name>
</gene>
<organism evidence="2 3">
    <name type="scientific">Massilimicrobiota timonensis</name>
    <dbReference type="NCBI Taxonomy" id="1776392"/>
    <lineage>
        <taxon>Bacteria</taxon>
        <taxon>Bacillati</taxon>
        <taxon>Bacillota</taxon>
        <taxon>Erysipelotrichia</taxon>
        <taxon>Erysipelotrichales</taxon>
        <taxon>Erysipelotrichaceae</taxon>
        <taxon>Massilimicrobiota</taxon>
    </lineage>
</organism>
<evidence type="ECO:0000313" key="2">
    <source>
        <dbReference type="EMBL" id="MDM8195693.1"/>
    </source>
</evidence>
<dbReference type="Pfam" id="PF19700">
    <property type="entry name" value="DUF6198"/>
    <property type="match status" value="1"/>
</dbReference>
<feature type="transmembrane region" description="Helical" evidence="1">
    <location>
        <begin position="46"/>
        <end position="69"/>
    </location>
</feature>